<evidence type="ECO:0008006" key="3">
    <source>
        <dbReference type="Google" id="ProtNLM"/>
    </source>
</evidence>
<comment type="caution">
    <text evidence="1">The sequence shown here is derived from an EMBL/GenBank/DDBJ whole genome shotgun (WGS) entry which is preliminary data.</text>
</comment>
<reference evidence="1 2" key="1">
    <citation type="submission" date="2018-10" db="EMBL/GenBank/DDBJ databases">
        <authorList>
            <person name="Chen W.-M."/>
        </authorList>
    </citation>
    <scope>NUCLEOTIDE SEQUENCE [LARGE SCALE GENOMIC DNA]</scope>
    <source>
        <strain evidence="1 2">THS-13</strain>
    </source>
</reference>
<gene>
    <name evidence="1" type="ORF">ED208_05150</name>
</gene>
<evidence type="ECO:0000313" key="1">
    <source>
        <dbReference type="EMBL" id="ROH92164.1"/>
    </source>
</evidence>
<dbReference type="InParanoid" id="A0A3N0VHI5"/>
<evidence type="ECO:0000313" key="2">
    <source>
        <dbReference type="Proteomes" id="UP000282106"/>
    </source>
</evidence>
<organism evidence="1 2">
    <name type="scientific">Stagnimonas aquatica</name>
    <dbReference type="NCBI Taxonomy" id="2689987"/>
    <lineage>
        <taxon>Bacteria</taxon>
        <taxon>Pseudomonadati</taxon>
        <taxon>Pseudomonadota</taxon>
        <taxon>Gammaproteobacteria</taxon>
        <taxon>Nevskiales</taxon>
        <taxon>Nevskiaceae</taxon>
        <taxon>Stagnimonas</taxon>
    </lineage>
</organism>
<proteinExistence type="predicted"/>
<accession>A0A3N0VHI5</accession>
<dbReference type="EMBL" id="RJVO01000002">
    <property type="protein sequence ID" value="ROH92164.1"/>
    <property type="molecule type" value="Genomic_DNA"/>
</dbReference>
<keyword evidence="2" id="KW-1185">Reference proteome</keyword>
<dbReference type="AlphaFoldDB" id="A0A3N0VHI5"/>
<sequence length="161" mass="17980">MLCRYASDGGYADCYAVEVDGAVSLPQYLRAFYTGRLFRLERLILRLAVNRPSSDAQLLQLAAGATNSFAAWTVEARDHRQLLLSDYLGRTRSWLMVLPLAGAPVPHTRLYFGSAVVPLRTAADGVPRMGWLFHALLGFHRLYSRLLLRGALARLHRPALI</sequence>
<dbReference type="Proteomes" id="UP000282106">
    <property type="component" value="Unassembled WGS sequence"/>
</dbReference>
<protein>
    <recommendedName>
        <fullName evidence="3">DUF2867 domain-containing protein</fullName>
    </recommendedName>
</protein>
<name>A0A3N0VHI5_9GAMM</name>